<dbReference type="CDD" id="cd03036">
    <property type="entry name" value="ArsC_like"/>
    <property type="match status" value="1"/>
</dbReference>
<dbReference type="Gene3D" id="3.40.30.10">
    <property type="entry name" value="Glutaredoxin"/>
    <property type="match status" value="1"/>
</dbReference>
<dbReference type="InterPro" id="IPR006660">
    <property type="entry name" value="Arsenate_reductase-like"/>
</dbReference>
<evidence type="ECO:0000313" key="4">
    <source>
        <dbReference type="Proteomes" id="UP000317369"/>
    </source>
</evidence>
<dbReference type="PROSITE" id="PS51354">
    <property type="entry name" value="GLUTAREDOXIN_2"/>
    <property type="match status" value="1"/>
</dbReference>
<reference evidence="3 4" key="1">
    <citation type="submission" date="2019-02" db="EMBL/GenBank/DDBJ databases">
        <title>Deep-cultivation of Planctomycetes and their phenomic and genomic characterization uncovers novel biology.</title>
        <authorList>
            <person name="Wiegand S."/>
            <person name="Jogler M."/>
            <person name="Boedeker C."/>
            <person name="Pinto D."/>
            <person name="Vollmers J."/>
            <person name="Rivas-Marin E."/>
            <person name="Kohn T."/>
            <person name="Peeters S.H."/>
            <person name="Heuer A."/>
            <person name="Rast P."/>
            <person name="Oberbeckmann S."/>
            <person name="Bunk B."/>
            <person name="Jeske O."/>
            <person name="Meyerdierks A."/>
            <person name="Storesund J.E."/>
            <person name="Kallscheuer N."/>
            <person name="Luecker S."/>
            <person name="Lage O.M."/>
            <person name="Pohl T."/>
            <person name="Merkel B.J."/>
            <person name="Hornburger P."/>
            <person name="Mueller R.-W."/>
            <person name="Bruemmer F."/>
            <person name="Labrenz M."/>
            <person name="Spormann A.M."/>
            <person name="Op den Camp H."/>
            <person name="Overmann J."/>
            <person name="Amann R."/>
            <person name="Jetten M.S.M."/>
            <person name="Mascher T."/>
            <person name="Medema M.H."/>
            <person name="Devos D.P."/>
            <person name="Kaster A.-K."/>
            <person name="Ovreas L."/>
            <person name="Rohde M."/>
            <person name="Galperin M.Y."/>
            <person name="Jogler C."/>
        </authorList>
    </citation>
    <scope>NUCLEOTIDE SEQUENCE [LARGE SCALE GENOMIC DNA]</scope>
    <source>
        <strain evidence="3 4">KS4</strain>
    </source>
</reference>
<dbReference type="InterPro" id="IPR036249">
    <property type="entry name" value="Thioredoxin-like_sf"/>
</dbReference>
<dbReference type="EMBL" id="CP036425">
    <property type="protein sequence ID" value="QDU34684.1"/>
    <property type="molecule type" value="Genomic_DNA"/>
</dbReference>
<dbReference type="KEGG" id="pcor:KS4_27580"/>
<dbReference type="PANTHER" id="PTHR30041:SF8">
    <property type="entry name" value="PROTEIN YFFB"/>
    <property type="match status" value="1"/>
</dbReference>
<organism evidence="3 4">
    <name type="scientific">Poriferisphaera corsica</name>
    <dbReference type="NCBI Taxonomy" id="2528020"/>
    <lineage>
        <taxon>Bacteria</taxon>
        <taxon>Pseudomonadati</taxon>
        <taxon>Planctomycetota</taxon>
        <taxon>Phycisphaerae</taxon>
        <taxon>Phycisphaerales</taxon>
        <taxon>Phycisphaeraceae</taxon>
        <taxon>Poriferisphaera</taxon>
    </lineage>
</organism>
<sequence>MLMVYGYMKCSTCRKAIKWLDEAGCTYEFIDITTDPPSEAVLKKLLKKGDYGLKQLFNTSGVLYREMKMKEKVGGMNEGEAVKLLSSEGKLVKRPIVTDGKDFSVGFKEDVFKAKWV</sequence>
<evidence type="ECO:0000256" key="2">
    <source>
        <dbReference type="PROSITE-ProRule" id="PRU01282"/>
    </source>
</evidence>
<name>A0A517YWS9_9BACT</name>
<accession>A0A517YWS9</accession>
<gene>
    <name evidence="3" type="primary">spxA</name>
    <name evidence="3" type="ORF">KS4_27580</name>
</gene>
<protein>
    <submittedName>
        <fullName evidence="3">Regulatory protein Spx</fullName>
    </submittedName>
</protein>
<dbReference type="InterPro" id="IPR006504">
    <property type="entry name" value="Tscrpt_reg_Spx/MgsR"/>
</dbReference>
<dbReference type="SUPFAM" id="SSF52833">
    <property type="entry name" value="Thioredoxin-like"/>
    <property type="match status" value="1"/>
</dbReference>
<dbReference type="PROSITE" id="PS51353">
    <property type="entry name" value="ARSC"/>
    <property type="match status" value="1"/>
</dbReference>
<evidence type="ECO:0000313" key="3">
    <source>
        <dbReference type="EMBL" id="QDU34684.1"/>
    </source>
</evidence>
<proteinExistence type="inferred from homology"/>
<comment type="similarity">
    <text evidence="1 2">Belongs to the ArsC family.</text>
</comment>
<dbReference type="Proteomes" id="UP000317369">
    <property type="component" value="Chromosome"/>
</dbReference>
<dbReference type="NCBIfam" id="TIGR01617">
    <property type="entry name" value="arsC_related"/>
    <property type="match status" value="1"/>
</dbReference>
<dbReference type="Pfam" id="PF03960">
    <property type="entry name" value="ArsC"/>
    <property type="match status" value="1"/>
</dbReference>
<dbReference type="AlphaFoldDB" id="A0A517YWS9"/>
<dbReference type="PANTHER" id="PTHR30041">
    <property type="entry name" value="ARSENATE REDUCTASE"/>
    <property type="match status" value="1"/>
</dbReference>
<evidence type="ECO:0000256" key="1">
    <source>
        <dbReference type="ARBA" id="ARBA00007198"/>
    </source>
</evidence>
<keyword evidence="4" id="KW-1185">Reference proteome</keyword>